<protein>
    <submittedName>
        <fullName evidence="1">Uncharacterized protein</fullName>
    </submittedName>
</protein>
<keyword evidence="2" id="KW-1185">Reference proteome</keyword>
<accession>A0A1N6NLW6</accession>
<reference evidence="1 2" key="1">
    <citation type="submission" date="2017-01" db="EMBL/GenBank/DDBJ databases">
        <authorList>
            <person name="Mah S.A."/>
            <person name="Swanson W.J."/>
            <person name="Moy G.W."/>
            <person name="Vacquier V.D."/>
        </authorList>
    </citation>
    <scope>NUCLEOTIDE SEQUENCE [LARGE SCALE GENOMIC DNA]</scope>
    <source>
        <strain evidence="1 2">ASpG1</strain>
    </source>
</reference>
<sequence>MGEQKTFLTQVNLRMTKAMKDEIDRFAKLTGESSQKIMRYMLMTGINSLRLDLIENPRQAVTTIRYYDKVLALHEAGEHGLPDAFDETAKNRFLDLQDEIERQLRNSDSE</sequence>
<proteinExistence type="predicted"/>
<dbReference type="Proteomes" id="UP000186400">
    <property type="component" value="Unassembled WGS sequence"/>
</dbReference>
<name>A0A1N6NLW6_9SPIO</name>
<evidence type="ECO:0000313" key="2">
    <source>
        <dbReference type="Proteomes" id="UP000186400"/>
    </source>
</evidence>
<dbReference type="EMBL" id="FTMS01000001">
    <property type="protein sequence ID" value="SIP93119.1"/>
    <property type="molecule type" value="Genomic_DNA"/>
</dbReference>
<dbReference type="AlphaFoldDB" id="A0A1N6NLW6"/>
<evidence type="ECO:0000313" key="1">
    <source>
        <dbReference type="EMBL" id="SIP93119.1"/>
    </source>
</evidence>
<dbReference type="STRING" id="159291.SAMN05920897_101324"/>
<gene>
    <name evidence="1" type="ORF">SAMN05920897_101324</name>
</gene>
<organism evidence="1 2">
    <name type="scientific">Alkalispirochaeta americana</name>
    <dbReference type="NCBI Taxonomy" id="159291"/>
    <lineage>
        <taxon>Bacteria</taxon>
        <taxon>Pseudomonadati</taxon>
        <taxon>Spirochaetota</taxon>
        <taxon>Spirochaetia</taxon>
        <taxon>Spirochaetales</taxon>
        <taxon>Spirochaetaceae</taxon>
        <taxon>Alkalispirochaeta</taxon>
    </lineage>
</organism>